<organism evidence="2 3">
    <name type="scientific">Zingiber officinale</name>
    <name type="common">Ginger</name>
    <name type="synonym">Amomum zingiber</name>
    <dbReference type="NCBI Taxonomy" id="94328"/>
    <lineage>
        <taxon>Eukaryota</taxon>
        <taxon>Viridiplantae</taxon>
        <taxon>Streptophyta</taxon>
        <taxon>Embryophyta</taxon>
        <taxon>Tracheophyta</taxon>
        <taxon>Spermatophyta</taxon>
        <taxon>Magnoliopsida</taxon>
        <taxon>Liliopsida</taxon>
        <taxon>Zingiberales</taxon>
        <taxon>Zingiberaceae</taxon>
        <taxon>Zingiber</taxon>
    </lineage>
</organism>
<dbReference type="EMBL" id="JACMSC010000002">
    <property type="protein sequence ID" value="KAG6531174.1"/>
    <property type="molecule type" value="Genomic_DNA"/>
</dbReference>
<accession>A0A8J5HUV5</accession>
<proteinExistence type="predicted"/>
<dbReference type="AlphaFoldDB" id="A0A8J5HUV5"/>
<evidence type="ECO:0000313" key="2">
    <source>
        <dbReference type="EMBL" id="KAG6531174.1"/>
    </source>
</evidence>
<evidence type="ECO:0000313" key="3">
    <source>
        <dbReference type="Proteomes" id="UP000734854"/>
    </source>
</evidence>
<dbReference type="Proteomes" id="UP000734854">
    <property type="component" value="Unassembled WGS sequence"/>
</dbReference>
<name>A0A8J5HUV5_ZINOF</name>
<comment type="caution">
    <text evidence="2">The sequence shown here is derived from an EMBL/GenBank/DDBJ whole genome shotgun (WGS) entry which is preliminary data.</text>
</comment>
<reference evidence="2 3" key="1">
    <citation type="submission" date="2020-08" db="EMBL/GenBank/DDBJ databases">
        <title>Plant Genome Project.</title>
        <authorList>
            <person name="Zhang R.-G."/>
        </authorList>
    </citation>
    <scope>NUCLEOTIDE SEQUENCE [LARGE SCALE GENOMIC DNA]</scope>
    <source>
        <tissue evidence="2">Rhizome</tissue>
    </source>
</reference>
<sequence>MDDDLELYKEIEEFERDLQVKSSPPPAQSTTINNDPTIIQSYYPHPASTSTSVSIIDSGGGADVNSHSGA</sequence>
<feature type="compositionally biased region" description="Polar residues" evidence="1">
    <location>
        <begin position="28"/>
        <end position="40"/>
    </location>
</feature>
<keyword evidence="3" id="KW-1185">Reference proteome</keyword>
<feature type="region of interest" description="Disordered" evidence="1">
    <location>
        <begin position="16"/>
        <end position="70"/>
    </location>
</feature>
<gene>
    <name evidence="2" type="ORF">ZIOFF_004948</name>
</gene>
<evidence type="ECO:0000256" key="1">
    <source>
        <dbReference type="SAM" id="MobiDB-lite"/>
    </source>
</evidence>
<protein>
    <submittedName>
        <fullName evidence="2">Uncharacterized protein</fullName>
    </submittedName>
</protein>